<evidence type="ECO:0000259" key="8">
    <source>
        <dbReference type="Pfam" id="PF07992"/>
    </source>
</evidence>
<evidence type="ECO:0000256" key="4">
    <source>
        <dbReference type="ARBA" id="ARBA00023157"/>
    </source>
</evidence>
<comment type="catalytic activity">
    <reaction evidence="6">
        <text>[thioredoxin]-dithiol + NADP(+) = [thioredoxin]-disulfide + NADPH + H(+)</text>
        <dbReference type="Rhea" id="RHEA:20345"/>
        <dbReference type="Rhea" id="RHEA-COMP:10698"/>
        <dbReference type="Rhea" id="RHEA-COMP:10700"/>
        <dbReference type="ChEBI" id="CHEBI:15378"/>
        <dbReference type="ChEBI" id="CHEBI:29950"/>
        <dbReference type="ChEBI" id="CHEBI:50058"/>
        <dbReference type="ChEBI" id="CHEBI:57783"/>
        <dbReference type="ChEBI" id="CHEBI:58349"/>
        <dbReference type="EC" id="1.8.1.9"/>
    </reaction>
</comment>
<comment type="caution">
    <text evidence="9">The sequence shown here is derived from an EMBL/GenBank/DDBJ whole genome shotgun (WGS) entry which is preliminary data.</text>
</comment>
<accession>A0A0G0M743</accession>
<dbReference type="PANTHER" id="PTHR48105">
    <property type="entry name" value="THIOREDOXIN REDUCTASE 1-RELATED-RELATED"/>
    <property type="match status" value="1"/>
</dbReference>
<dbReference type="GO" id="GO:0005737">
    <property type="term" value="C:cytoplasm"/>
    <property type="evidence" value="ECO:0007669"/>
    <property type="project" value="InterPro"/>
</dbReference>
<keyword evidence="5 6" id="KW-0676">Redox-active center</keyword>
<dbReference type="GO" id="GO:0004791">
    <property type="term" value="F:thioredoxin-disulfide reductase (NADPH) activity"/>
    <property type="evidence" value="ECO:0007669"/>
    <property type="project" value="UniProtKB-UniRule"/>
</dbReference>
<evidence type="ECO:0000313" key="10">
    <source>
        <dbReference type="Proteomes" id="UP000033881"/>
    </source>
</evidence>
<gene>
    <name evidence="9" type="ORF">UT24_C0019G0013</name>
</gene>
<dbReference type="InterPro" id="IPR005982">
    <property type="entry name" value="Thioredox_Rdtase"/>
</dbReference>
<evidence type="ECO:0000256" key="2">
    <source>
        <dbReference type="ARBA" id="ARBA00022827"/>
    </source>
</evidence>
<dbReference type="EC" id="1.8.1.9" evidence="6"/>
<keyword evidence="2 6" id="KW-0274">FAD</keyword>
<dbReference type="GO" id="GO:0019430">
    <property type="term" value="P:removal of superoxide radicals"/>
    <property type="evidence" value="ECO:0007669"/>
    <property type="project" value="UniProtKB-UniRule"/>
</dbReference>
<dbReference type="Gene3D" id="3.50.50.60">
    <property type="entry name" value="FAD/NAD(P)-binding domain"/>
    <property type="match status" value="2"/>
</dbReference>
<keyword evidence="4" id="KW-1015">Disulfide bond</keyword>
<dbReference type="PATRIC" id="fig|1618574.4.peg.1357"/>
<comment type="cofactor">
    <cofactor evidence="7">
        <name>FAD</name>
        <dbReference type="ChEBI" id="CHEBI:57692"/>
    </cofactor>
    <text evidence="7">Binds 1 FAD per subunit.</text>
</comment>
<feature type="domain" description="FAD/NAD(P)-binding" evidence="8">
    <location>
        <begin position="5"/>
        <end position="293"/>
    </location>
</feature>
<keyword evidence="7" id="KW-0521">NADP</keyword>
<dbReference type="Pfam" id="PF07992">
    <property type="entry name" value="Pyr_redox_2"/>
    <property type="match status" value="1"/>
</dbReference>
<dbReference type="EMBL" id="LBWB01000019">
    <property type="protein sequence ID" value="KKQ99973.1"/>
    <property type="molecule type" value="Genomic_DNA"/>
</dbReference>
<evidence type="ECO:0000313" key="9">
    <source>
        <dbReference type="EMBL" id="KKQ99973.1"/>
    </source>
</evidence>
<dbReference type="PRINTS" id="PR00368">
    <property type="entry name" value="FADPNR"/>
</dbReference>
<protein>
    <recommendedName>
        <fullName evidence="6">Thioredoxin reductase</fullName>
        <ecNumber evidence="6">1.8.1.9</ecNumber>
    </recommendedName>
</protein>
<organism evidence="9 10">
    <name type="scientific">Candidatus Woesebacteria bacterium GW2011_GWB1_39_12</name>
    <dbReference type="NCBI Taxonomy" id="1618574"/>
    <lineage>
        <taxon>Bacteria</taxon>
        <taxon>Candidatus Woeseibacteriota</taxon>
    </lineage>
</organism>
<evidence type="ECO:0000256" key="6">
    <source>
        <dbReference type="RuleBase" id="RU003880"/>
    </source>
</evidence>
<dbReference type="PRINTS" id="PR00469">
    <property type="entry name" value="PNDRDTASEII"/>
</dbReference>
<dbReference type="AlphaFoldDB" id="A0A0G0M743"/>
<comment type="similarity">
    <text evidence="6">Belongs to the class-II pyridine nucleotide-disulfide oxidoreductase family.</text>
</comment>
<dbReference type="Proteomes" id="UP000033881">
    <property type="component" value="Unassembled WGS sequence"/>
</dbReference>
<dbReference type="STRING" id="1618574.UT24_C0019G0013"/>
<name>A0A0G0M743_9BACT</name>
<dbReference type="SUPFAM" id="SSF51905">
    <property type="entry name" value="FAD/NAD(P)-binding domain"/>
    <property type="match status" value="1"/>
</dbReference>
<dbReference type="InterPro" id="IPR036188">
    <property type="entry name" value="FAD/NAD-bd_sf"/>
</dbReference>
<comment type="subunit">
    <text evidence="6">Homodimer.</text>
</comment>
<sequence>MISQKLLIVGAGCAGWTAAIYAARAGLNPVMITGMDPGGQLSLTTQVENYPGFPDGILGPELMNRMQEQAEKFGTQVSNEWIRKVDFENNPLSIETNKSIHYADSVIIATGSSTRKLTIPGEDVLWGHGVSACATCDGPLYRDKDVAVIGGGDTAIEEALFLTNFAKKVSVIHRRQEFKASRIMIESALKNSKIEFILDSVAIEFLGDQHVGLSQVVLQNVETGSKNKLDIDGCFIAIGHVPNTKFIVGQISLNRQGYILTNEFQETNIKGVFAAGDVQDNIWQQAVVAAGSGCVAALAAERYLRNF</sequence>
<dbReference type="InterPro" id="IPR050097">
    <property type="entry name" value="Ferredoxin-NADP_redctase_2"/>
</dbReference>
<evidence type="ECO:0000256" key="3">
    <source>
        <dbReference type="ARBA" id="ARBA00023002"/>
    </source>
</evidence>
<proteinExistence type="inferred from homology"/>
<evidence type="ECO:0000256" key="5">
    <source>
        <dbReference type="ARBA" id="ARBA00023284"/>
    </source>
</evidence>
<dbReference type="InterPro" id="IPR008255">
    <property type="entry name" value="Pyr_nucl-diS_OxRdtase_2_AS"/>
</dbReference>
<reference evidence="9 10" key="1">
    <citation type="journal article" date="2015" name="Nature">
        <title>rRNA introns, odd ribosomes, and small enigmatic genomes across a large radiation of phyla.</title>
        <authorList>
            <person name="Brown C.T."/>
            <person name="Hug L.A."/>
            <person name="Thomas B.C."/>
            <person name="Sharon I."/>
            <person name="Castelle C.J."/>
            <person name="Singh A."/>
            <person name="Wilkins M.J."/>
            <person name="Williams K.H."/>
            <person name="Banfield J.F."/>
        </authorList>
    </citation>
    <scope>NUCLEOTIDE SEQUENCE [LARGE SCALE GENOMIC DNA]</scope>
</reference>
<dbReference type="NCBIfam" id="TIGR01292">
    <property type="entry name" value="TRX_reduct"/>
    <property type="match status" value="1"/>
</dbReference>
<dbReference type="PROSITE" id="PS00573">
    <property type="entry name" value="PYRIDINE_REDOX_2"/>
    <property type="match status" value="1"/>
</dbReference>
<evidence type="ECO:0000256" key="7">
    <source>
        <dbReference type="RuleBase" id="RU003881"/>
    </source>
</evidence>
<dbReference type="InterPro" id="IPR023753">
    <property type="entry name" value="FAD/NAD-binding_dom"/>
</dbReference>
<keyword evidence="3 6" id="KW-0560">Oxidoreductase</keyword>
<evidence type="ECO:0000256" key="1">
    <source>
        <dbReference type="ARBA" id="ARBA00022630"/>
    </source>
</evidence>
<keyword evidence="1 6" id="KW-0285">Flavoprotein</keyword>